<dbReference type="EMBL" id="MPJW01000069">
    <property type="protein sequence ID" value="OLU41981.1"/>
    <property type="molecule type" value="Genomic_DNA"/>
</dbReference>
<comment type="caution">
    <text evidence="1">The sequence shown here is derived from an EMBL/GenBank/DDBJ whole genome shotgun (WGS) entry which is preliminary data.</text>
</comment>
<organism evidence="1 2">
    <name type="scientific">Ileibacterium valens</name>
    <dbReference type="NCBI Taxonomy" id="1862668"/>
    <lineage>
        <taxon>Bacteria</taxon>
        <taxon>Bacillati</taxon>
        <taxon>Bacillota</taxon>
        <taxon>Erysipelotrichia</taxon>
        <taxon>Erysipelotrichales</taxon>
        <taxon>Erysipelotrichaceae</taxon>
        <taxon>Ileibacterium</taxon>
    </lineage>
</organism>
<keyword evidence="2" id="KW-1185">Reference proteome</keyword>
<reference evidence="1 2" key="1">
    <citation type="submission" date="2016-11" db="EMBL/GenBank/DDBJ databases">
        <title>Description of two novel members of the family Erysipelotrichaceae: Ileibacterium lipovorans gen. nov., sp. nov. and Dubosiella newyorkensis, gen. nov., sp. nov.</title>
        <authorList>
            <person name="Cox L.M."/>
            <person name="Sohn J."/>
            <person name="Tyrrell K.L."/>
            <person name="Citron D.M."/>
            <person name="Lawson P.A."/>
            <person name="Patel N.B."/>
            <person name="Iizumi T."/>
            <person name="Perez-Perez G.I."/>
            <person name="Goldstein E.J."/>
            <person name="Blaser M.J."/>
        </authorList>
    </citation>
    <scope>NUCLEOTIDE SEQUENCE [LARGE SCALE GENOMIC DNA]</scope>
    <source>
        <strain evidence="1 2">NYU-BL-A3</strain>
    </source>
</reference>
<accession>A0A1U7NIA5</accession>
<gene>
    <name evidence="1" type="ORF">BO222_02290</name>
</gene>
<name>A0A1U7NIA5_9FIRM</name>
<evidence type="ECO:0000313" key="2">
    <source>
        <dbReference type="Proteomes" id="UP000186341"/>
    </source>
</evidence>
<evidence type="ECO:0000313" key="1">
    <source>
        <dbReference type="EMBL" id="OLU41981.1"/>
    </source>
</evidence>
<dbReference type="AlphaFoldDB" id="A0A1U7NIA5"/>
<proteinExistence type="predicted"/>
<protein>
    <submittedName>
        <fullName evidence="1">Uncharacterized protein</fullName>
    </submittedName>
</protein>
<dbReference type="Proteomes" id="UP000186341">
    <property type="component" value="Unassembled WGS sequence"/>
</dbReference>
<sequence length="144" mass="16430">MKTVSWKAIKDLIGEDMAMFCVFMATVQANEILGGFSKVVKGAKYLSDDTIESMYKDLVFGICRETLENHIHHDLLSIHEADDSVFARGIDDLESWLQLTSAQETNDYFQYLSRWDLDGHNWVIDRPSSFSDFIRQTIPAPFAG</sequence>
<dbReference type="RefSeq" id="WP_075818018.1">
    <property type="nucleotide sequence ID" value="NZ_CAJUTZ010000018.1"/>
</dbReference>
<dbReference type="GeneID" id="82202066"/>